<evidence type="ECO:0000256" key="1">
    <source>
        <dbReference type="SAM" id="MobiDB-lite"/>
    </source>
</evidence>
<feature type="region of interest" description="Disordered" evidence="1">
    <location>
        <begin position="129"/>
        <end position="152"/>
    </location>
</feature>
<proteinExistence type="predicted"/>
<evidence type="ECO:0000313" key="2">
    <source>
        <dbReference type="EMBL" id="CAD8661959.1"/>
    </source>
</evidence>
<protein>
    <submittedName>
        <fullName evidence="2">Uncharacterized protein</fullName>
    </submittedName>
</protein>
<feature type="region of interest" description="Disordered" evidence="1">
    <location>
        <begin position="179"/>
        <end position="235"/>
    </location>
</feature>
<dbReference type="AlphaFoldDB" id="A0A7S0QV86"/>
<gene>
    <name evidence="2" type="ORF">POBO1169_LOCUS7022</name>
</gene>
<feature type="compositionally biased region" description="Low complexity" evidence="1">
    <location>
        <begin position="141"/>
        <end position="152"/>
    </location>
</feature>
<name>A0A7S0QV86_9CHLO</name>
<reference evidence="2" key="1">
    <citation type="submission" date="2021-01" db="EMBL/GenBank/DDBJ databases">
        <authorList>
            <person name="Corre E."/>
            <person name="Pelletier E."/>
            <person name="Niang G."/>
            <person name="Scheremetjew M."/>
            <person name="Finn R."/>
            <person name="Kale V."/>
            <person name="Holt S."/>
            <person name="Cochrane G."/>
            <person name="Meng A."/>
            <person name="Brown T."/>
            <person name="Cohen L."/>
        </authorList>
    </citation>
    <scope>NUCLEOTIDE SEQUENCE</scope>
    <source>
        <strain evidence="2">CCMP722</strain>
    </source>
</reference>
<feature type="compositionally biased region" description="Basic and acidic residues" evidence="1">
    <location>
        <begin position="225"/>
        <end position="235"/>
    </location>
</feature>
<sequence length="235" mass="25862">MAVSLASRGELAKIEAKLDAAVACQVQEICKTQGEQSQVVRARLESMKANLLQRFKDNIVYSSWEVTDDEDSARGLPPAPVIPYDTECKDLEKEVQRLVESIAEHRATVLPIVSKRVSADMARLRQAAERKELAEGEDQGEAPAPLEPSPEALRGQLRAALERLPELERRLEDVTNVTSSTFTALESNRKRPPPGTLELALNDQLPGTGDTDESGAAKKQTRQRLVQDLRSAKLA</sequence>
<organism evidence="2">
    <name type="scientific">Pyramimonas obovata</name>
    <dbReference type="NCBI Taxonomy" id="1411642"/>
    <lineage>
        <taxon>Eukaryota</taxon>
        <taxon>Viridiplantae</taxon>
        <taxon>Chlorophyta</taxon>
        <taxon>Pyramimonadophyceae</taxon>
        <taxon>Pyramimonadales</taxon>
        <taxon>Pyramimonadaceae</taxon>
        <taxon>Pyramimonas</taxon>
        <taxon>Pyramimonas incertae sedis</taxon>
    </lineage>
</organism>
<dbReference type="EMBL" id="HBFA01013500">
    <property type="protein sequence ID" value="CAD8661959.1"/>
    <property type="molecule type" value="Transcribed_RNA"/>
</dbReference>
<accession>A0A7S0QV86</accession>